<gene>
    <name evidence="2" type="ORF">B0X71_18535</name>
</gene>
<dbReference type="Proteomes" id="UP000188184">
    <property type="component" value="Chromosome"/>
</dbReference>
<dbReference type="RefSeq" id="WP_077590807.1">
    <property type="nucleotide sequence ID" value="NZ_CP019640.1"/>
</dbReference>
<organism evidence="2 3">
    <name type="scientific">Planococcus lenghuensis</name>
    <dbReference type="NCBI Taxonomy" id="2213202"/>
    <lineage>
        <taxon>Bacteria</taxon>
        <taxon>Bacillati</taxon>
        <taxon>Bacillota</taxon>
        <taxon>Bacilli</taxon>
        <taxon>Bacillales</taxon>
        <taxon>Caryophanaceae</taxon>
        <taxon>Planococcus</taxon>
    </lineage>
</organism>
<sequence length="318" mass="35974">MELEKKRVKPESKKRFRKYLFPLTIISSMFVSGLIGYAASRMATDNDTSDSTEVNAMKNQMIEARESSLKVIETEIPKIIKDLEKYNKDLNLISENIKWLDGNIAPIRDATREFDTVITATIEVSSFVNVPVVSKISDELAFAQNGIAEIDGILLGMENLTVIQQEMSDSHQKLNSLYEEYQKEKSIEQLLRIEQELNSNLVYQIEDLRDLTIEAHEVFELSSTILIAVNTVKSSLDSIEETGETALNAIQFWKDNEGDSKNGAIVHADLEKELTTSKEQIQALPDEIAQQSRDTITSINDVQEELQIVRIAQMVINE</sequence>
<dbReference type="OrthoDB" id="2824021at2"/>
<proteinExistence type="predicted"/>
<evidence type="ECO:0000313" key="2">
    <source>
        <dbReference type="EMBL" id="AQQ54902.1"/>
    </source>
</evidence>
<dbReference type="EMBL" id="CP019640">
    <property type="protein sequence ID" value="AQQ54902.1"/>
    <property type="molecule type" value="Genomic_DNA"/>
</dbReference>
<keyword evidence="1" id="KW-1133">Transmembrane helix</keyword>
<evidence type="ECO:0000313" key="3">
    <source>
        <dbReference type="Proteomes" id="UP000188184"/>
    </source>
</evidence>
<name>A0A1Q2L4U3_9BACL</name>
<keyword evidence="1" id="KW-0472">Membrane</keyword>
<protein>
    <submittedName>
        <fullName evidence="2">Uncharacterized protein</fullName>
    </submittedName>
</protein>
<dbReference type="KEGG" id="pmar:B0X71_18535"/>
<keyword evidence="1" id="KW-0812">Transmembrane</keyword>
<evidence type="ECO:0000256" key="1">
    <source>
        <dbReference type="SAM" id="Phobius"/>
    </source>
</evidence>
<keyword evidence="3" id="KW-1185">Reference proteome</keyword>
<feature type="transmembrane region" description="Helical" evidence="1">
    <location>
        <begin position="20"/>
        <end position="39"/>
    </location>
</feature>
<reference evidence="2 3" key="1">
    <citation type="submission" date="2017-02" db="EMBL/GenBank/DDBJ databases">
        <title>The complete genomic sequence of a novel cold adapted crude oil-degrading bacterium Planococcus qaidamina Y42.</title>
        <authorList>
            <person name="Yang R."/>
        </authorList>
    </citation>
    <scope>NUCLEOTIDE SEQUENCE [LARGE SCALE GENOMIC DNA]</scope>
    <source>
        <strain evidence="2 3">Y42</strain>
    </source>
</reference>
<dbReference type="AlphaFoldDB" id="A0A1Q2L4U3"/>
<accession>A0A1Q2L4U3</accession>